<sequence length="100" mass="11660">MKELFRIAIDSVKEKESQVFCAEGHSVVVHKEEDVYYAFENSCPHKQMELHEGQIKNGVITCPWHRFRYDLQSGLSLTNKQSELKIYRIQAEAEQLVVYG</sequence>
<feature type="domain" description="Rieske" evidence="7">
    <location>
        <begin position="4"/>
        <end position="98"/>
    </location>
</feature>
<keyword evidence="2" id="KW-0479">Metal-binding</keyword>
<keyword evidence="1" id="KW-0001">2Fe-2S</keyword>
<keyword evidence="9" id="KW-1185">Reference proteome</keyword>
<reference evidence="8 9" key="1">
    <citation type="submission" date="2019-02" db="EMBL/GenBank/DDBJ databases">
        <title>Paenibacillus sp. nov., isolated from surface-sterilized tissue of Thalictrum simplex L.</title>
        <authorList>
            <person name="Tuo L."/>
        </authorList>
    </citation>
    <scope>NUCLEOTIDE SEQUENCE [LARGE SCALE GENOMIC DNA]</scope>
    <source>
        <strain evidence="8 9">N2SHLJ1</strain>
    </source>
</reference>
<dbReference type="PROSITE" id="PS51296">
    <property type="entry name" value="RIESKE"/>
    <property type="match status" value="1"/>
</dbReference>
<evidence type="ECO:0000256" key="5">
    <source>
        <dbReference type="ARBA" id="ARBA00034078"/>
    </source>
</evidence>
<accession>A0A4Q9DIW5</accession>
<evidence type="ECO:0000256" key="1">
    <source>
        <dbReference type="ARBA" id="ARBA00022714"/>
    </source>
</evidence>
<protein>
    <recommendedName>
        <fullName evidence="7">Rieske domain-containing protein</fullName>
    </recommendedName>
</protein>
<dbReference type="InterPro" id="IPR017941">
    <property type="entry name" value="Rieske_2Fe-2S"/>
</dbReference>
<dbReference type="GO" id="GO:0046872">
    <property type="term" value="F:metal ion binding"/>
    <property type="evidence" value="ECO:0007669"/>
    <property type="project" value="UniProtKB-KW"/>
</dbReference>
<comment type="cofactor">
    <cofactor evidence="5">
        <name>[2Fe-2S] cluster</name>
        <dbReference type="ChEBI" id="CHEBI:190135"/>
    </cofactor>
</comment>
<proteinExistence type="inferred from homology"/>
<name>A0A4Q9DIW5_9BACL</name>
<keyword evidence="3" id="KW-0408">Iron</keyword>
<dbReference type="GO" id="GO:0051537">
    <property type="term" value="F:2 iron, 2 sulfur cluster binding"/>
    <property type="evidence" value="ECO:0007669"/>
    <property type="project" value="UniProtKB-KW"/>
</dbReference>
<dbReference type="OrthoDB" id="9795104at2"/>
<dbReference type="PANTHER" id="PTHR21496">
    <property type="entry name" value="FERREDOXIN-RELATED"/>
    <property type="match status" value="1"/>
</dbReference>
<dbReference type="Proteomes" id="UP000293142">
    <property type="component" value="Unassembled WGS sequence"/>
</dbReference>
<comment type="similarity">
    <text evidence="6">Belongs to the bacterial ring-hydroxylating dioxygenase ferredoxin component family.</text>
</comment>
<dbReference type="PANTHER" id="PTHR21496:SF0">
    <property type="entry name" value="RIESKE DOMAIN-CONTAINING PROTEIN"/>
    <property type="match status" value="1"/>
</dbReference>
<evidence type="ECO:0000256" key="3">
    <source>
        <dbReference type="ARBA" id="ARBA00023004"/>
    </source>
</evidence>
<evidence type="ECO:0000313" key="9">
    <source>
        <dbReference type="Proteomes" id="UP000293142"/>
    </source>
</evidence>
<evidence type="ECO:0000259" key="7">
    <source>
        <dbReference type="PROSITE" id="PS51296"/>
    </source>
</evidence>
<dbReference type="EMBL" id="SIRE01000021">
    <property type="protein sequence ID" value="TBL73342.1"/>
    <property type="molecule type" value="Genomic_DNA"/>
</dbReference>
<evidence type="ECO:0000256" key="6">
    <source>
        <dbReference type="ARBA" id="ARBA00038001"/>
    </source>
</evidence>
<dbReference type="GO" id="GO:0016705">
    <property type="term" value="F:oxidoreductase activity, acting on paired donors, with incorporation or reduction of molecular oxygen"/>
    <property type="evidence" value="ECO:0007669"/>
    <property type="project" value="UniProtKB-ARBA"/>
</dbReference>
<dbReference type="CDD" id="cd03467">
    <property type="entry name" value="Rieske"/>
    <property type="match status" value="1"/>
</dbReference>
<keyword evidence="4" id="KW-0411">Iron-sulfur</keyword>
<evidence type="ECO:0000256" key="4">
    <source>
        <dbReference type="ARBA" id="ARBA00023014"/>
    </source>
</evidence>
<dbReference type="RefSeq" id="WP_131016591.1">
    <property type="nucleotide sequence ID" value="NZ_SIRE01000021.1"/>
</dbReference>
<evidence type="ECO:0000256" key="2">
    <source>
        <dbReference type="ARBA" id="ARBA00022723"/>
    </source>
</evidence>
<evidence type="ECO:0000313" key="8">
    <source>
        <dbReference type="EMBL" id="TBL73342.1"/>
    </source>
</evidence>
<dbReference type="InterPro" id="IPR036922">
    <property type="entry name" value="Rieske_2Fe-2S_sf"/>
</dbReference>
<dbReference type="Gene3D" id="2.102.10.10">
    <property type="entry name" value="Rieske [2Fe-2S] iron-sulphur domain"/>
    <property type="match status" value="1"/>
</dbReference>
<organism evidence="8 9">
    <name type="scientific">Paenibacillus thalictri</name>
    <dbReference type="NCBI Taxonomy" id="2527873"/>
    <lineage>
        <taxon>Bacteria</taxon>
        <taxon>Bacillati</taxon>
        <taxon>Bacillota</taxon>
        <taxon>Bacilli</taxon>
        <taxon>Bacillales</taxon>
        <taxon>Paenibacillaceae</taxon>
        <taxon>Paenibacillus</taxon>
    </lineage>
</organism>
<dbReference type="AlphaFoldDB" id="A0A4Q9DIW5"/>
<gene>
    <name evidence="8" type="ORF">EYB31_27075</name>
</gene>
<comment type="caution">
    <text evidence="8">The sequence shown here is derived from an EMBL/GenBank/DDBJ whole genome shotgun (WGS) entry which is preliminary data.</text>
</comment>
<dbReference type="GO" id="GO:0004497">
    <property type="term" value="F:monooxygenase activity"/>
    <property type="evidence" value="ECO:0007669"/>
    <property type="project" value="UniProtKB-ARBA"/>
</dbReference>
<dbReference type="Pfam" id="PF00355">
    <property type="entry name" value="Rieske"/>
    <property type="match status" value="1"/>
</dbReference>
<dbReference type="SUPFAM" id="SSF50022">
    <property type="entry name" value="ISP domain"/>
    <property type="match status" value="1"/>
</dbReference>